<keyword evidence="15" id="KW-1185">Reference proteome</keyword>
<dbReference type="Pfam" id="PF08488">
    <property type="entry name" value="WAK"/>
    <property type="match status" value="1"/>
</dbReference>
<feature type="signal peptide" evidence="11">
    <location>
        <begin position="1"/>
        <end position="31"/>
    </location>
</feature>
<dbReference type="InterPro" id="IPR018097">
    <property type="entry name" value="EGF_Ca-bd_CS"/>
</dbReference>
<dbReference type="Gene3D" id="2.10.25.10">
    <property type="entry name" value="Laminin"/>
    <property type="match status" value="1"/>
</dbReference>
<feature type="chain" id="PRO_5044814620" evidence="11">
    <location>
        <begin position="32"/>
        <end position="383"/>
    </location>
</feature>
<evidence type="ECO:0000256" key="9">
    <source>
        <dbReference type="ARBA" id="ARBA00023157"/>
    </source>
</evidence>
<dbReference type="Proteomes" id="UP001642260">
    <property type="component" value="Unassembled WGS sequence"/>
</dbReference>
<comment type="subcellular location">
    <subcellularLocation>
        <location evidence="1">Membrane</location>
        <topology evidence="1">Single-pass type I membrane protein</topology>
    </subcellularLocation>
</comment>
<evidence type="ECO:0000256" key="3">
    <source>
        <dbReference type="ARBA" id="ARBA00022679"/>
    </source>
</evidence>
<protein>
    <submittedName>
        <fullName evidence="14">Uncharacterized protein</fullName>
    </submittedName>
</protein>
<comment type="caution">
    <text evidence="14">The sequence shown here is derived from an EMBL/GenBank/DDBJ whole genome shotgun (WGS) entry which is preliminary data.</text>
</comment>
<keyword evidence="9" id="KW-1015">Disulfide bond</keyword>
<evidence type="ECO:0000256" key="7">
    <source>
        <dbReference type="ARBA" id="ARBA00022989"/>
    </source>
</evidence>
<dbReference type="GO" id="GO:0004674">
    <property type="term" value="F:protein serine/threonine kinase activity"/>
    <property type="evidence" value="ECO:0007669"/>
    <property type="project" value="UniProtKB-KW"/>
</dbReference>
<evidence type="ECO:0000256" key="6">
    <source>
        <dbReference type="ARBA" id="ARBA00022777"/>
    </source>
</evidence>
<evidence type="ECO:0000256" key="10">
    <source>
        <dbReference type="ARBA" id="ARBA00023180"/>
    </source>
</evidence>
<evidence type="ECO:0000256" key="2">
    <source>
        <dbReference type="ARBA" id="ARBA00022527"/>
    </source>
</evidence>
<evidence type="ECO:0000313" key="15">
    <source>
        <dbReference type="Proteomes" id="UP001642260"/>
    </source>
</evidence>
<evidence type="ECO:0000256" key="4">
    <source>
        <dbReference type="ARBA" id="ARBA00022692"/>
    </source>
</evidence>
<evidence type="ECO:0000313" key="14">
    <source>
        <dbReference type="EMBL" id="CAH8355668.1"/>
    </source>
</evidence>
<evidence type="ECO:0000256" key="11">
    <source>
        <dbReference type="SAM" id="SignalP"/>
    </source>
</evidence>
<evidence type="ECO:0000256" key="5">
    <source>
        <dbReference type="ARBA" id="ARBA00022729"/>
    </source>
</evidence>
<proteinExistence type="predicted"/>
<keyword evidence="2" id="KW-0723">Serine/threonine-protein kinase</keyword>
<dbReference type="InterPro" id="IPR013695">
    <property type="entry name" value="WAK"/>
</dbReference>
<feature type="domain" description="Wall-associated receptor kinase" evidence="12">
    <location>
        <begin position="214"/>
        <end position="292"/>
    </location>
</feature>
<evidence type="ECO:0000259" key="13">
    <source>
        <dbReference type="Pfam" id="PF13947"/>
    </source>
</evidence>
<keyword evidence="7" id="KW-1133">Transmembrane helix</keyword>
<keyword evidence="5 11" id="KW-0732">Signal</keyword>
<feature type="domain" description="Wall-associated receptor kinase galacturonan-binding" evidence="13">
    <location>
        <begin position="31"/>
        <end position="74"/>
    </location>
</feature>
<dbReference type="SUPFAM" id="SSF57196">
    <property type="entry name" value="EGF/Laminin"/>
    <property type="match status" value="1"/>
</dbReference>
<dbReference type="EMBL" id="CAKOAT010210710">
    <property type="protein sequence ID" value="CAH8355668.1"/>
    <property type="molecule type" value="Genomic_DNA"/>
</dbReference>
<gene>
    <name evidence="14" type="ORF">ERUC_LOCUS21423</name>
</gene>
<keyword evidence="10" id="KW-0325">Glycoprotein</keyword>
<dbReference type="CDD" id="cd00054">
    <property type="entry name" value="EGF_CA"/>
    <property type="match status" value="1"/>
</dbReference>
<reference evidence="14 15" key="1">
    <citation type="submission" date="2022-03" db="EMBL/GenBank/DDBJ databases">
        <authorList>
            <person name="Macdonald S."/>
            <person name="Ahmed S."/>
            <person name="Newling K."/>
        </authorList>
    </citation>
    <scope>NUCLEOTIDE SEQUENCE [LARGE SCALE GENOMIC DNA]</scope>
</reference>
<sequence length="383" mass="42100">MINYENTSCSIFLKLLPFLLILYSADLVASCASHCGGVEIPYPFGIGKGCYLEKSYEIQCRNTTSGRQQVPFLSAIGKEVVEIYLPIVENSVTYESSKGIHSLTFGLVRVKTPITSAGCLAGGEESIESIMNFTGTPFFIDDSNTLIGVGCNAKVSLTHIKPNMVGCELTCNTTEDHQPSSNNNNIPFLDKTGCSNKTLSYRYQEECTGNRPEETDCNGNGCCEVNLLKDPQQAIGIRIDGNSTTRQEHCRVAFITDEVYTLSNATKPRELFSKEYATFSLSWVIQTKNHSFLSSLRCNNTTVYGQTSYSVGPQMNCICDQSTISEITYAHCGCIRGFKGNAYVPDGCQDINECEDIPCGERNMCVNTQGGYHCVGDKKNQYS</sequence>
<keyword evidence="4" id="KW-0812">Transmembrane</keyword>
<keyword evidence="3" id="KW-0808">Transferase</keyword>
<dbReference type="AlphaFoldDB" id="A0ABC8KIT7"/>
<dbReference type="PANTHER" id="PTHR33491">
    <property type="entry name" value="OSJNBA0016N04.9 PROTEIN"/>
    <property type="match status" value="1"/>
</dbReference>
<dbReference type="PROSITE" id="PS01187">
    <property type="entry name" value="EGF_CA"/>
    <property type="match status" value="1"/>
</dbReference>
<evidence type="ECO:0000256" key="8">
    <source>
        <dbReference type="ARBA" id="ARBA00023136"/>
    </source>
</evidence>
<name>A0ABC8KIT7_ERUVS</name>
<evidence type="ECO:0000256" key="1">
    <source>
        <dbReference type="ARBA" id="ARBA00004479"/>
    </source>
</evidence>
<dbReference type="GO" id="GO:0016020">
    <property type="term" value="C:membrane"/>
    <property type="evidence" value="ECO:0007669"/>
    <property type="project" value="UniProtKB-SubCell"/>
</dbReference>
<keyword evidence="6" id="KW-0418">Kinase</keyword>
<dbReference type="Pfam" id="PF13947">
    <property type="entry name" value="GUB_WAK_bind"/>
    <property type="match status" value="1"/>
</dbReference>
<dbReference type="InterPro" id="IPR025287">
    <property type="entry name" value="WAK_GUB"/>
</dbReference>
<accession>A0ABC8KIT7</accession>
<evidence type="ECO:0000259" key="12">
    <source>
        <dbReference type="Pfam" id="PF08488"/>
    </source>
</evidence>
<organism evidence="14 15">
    <name type="scientific">Eruca vesicaria subsp. sativa</name>
    <name type="common">Garden rocket</name>
    <name type="synonym">Eruca sativa</name>
    <dbReference type="NCBI Taxonomy" id="29727"/>
    <lineage>
        <taxon>Eukaryota</taxon>
        <taxon>Viridiplantae</taxon>
        <taxon>Streptophyta</taxon>
        <taxon>Embryophyta</taxon>
        <taxon>Tracheophyta</taxon>
        <taxon>Spermatophyta</taxon>
        <taxon>Magnoliopsida</taxon>
        <taxon>eudicotyledons</taxon>
        <taxon>Gunneridae</taxon>
        <taxon>Pentapetalae</taxon>
        <taxon>rosids</taxon>
        <taxon>malvids</taxon>
        <taxon>Brassicales</taxon>
        <taxon>Brassicaceae</taxon>
        <taxon>Brassiceae</taxon>
        <taxon>Eruca</taxon>
    </lineage>
</organism>
<keyword evidence="8" id="KW-0472">Membrane</keyword>